<dbReference type="Pfam" id="PF00436">
    <property type="entry name" value="SSB"/>
    <property type="match status" value="1"/>
</dbReference>
<dbReference type="AlphaFoldDB" id="A0A8E2F6D0"/>
<dbReference type="Gene3D" id="2.40.50.140">
    <property type="entry name" value="Nucleic acid-binding proteins"/>
    <property type="match status" value="1"/>
</dbReference>
<accession>A0A8E2F6D0</accession>
<dbReference type="PROSITE" id="PS50935">
    <property type="entry name" value="SSB"/>
    <property type="match status" value="1"/>
</dbReference>
<sequence>MLGPATFRAMRLPTATSSLSVRAFSSTARASVARMSIVGRLAATPEEATIANGRSLVRYALGTSYGKPENRKTSWFKIAAFSEGSQKDFLLSLPKGTLLYVDADARMESFTDKEGNQRTSLNLIQSKLDVLSRPRSIVEDEEGLVQDPTEALG</sequence>
<proteinExistence type="predicted"/>
<protein>
    <submittedName>
        <fullName evidence="3">Nucleic acid-binding protein</fullName>
    </submittedName>
</protein>
<dbReference type="CDD" id="cd04496">
    <property type="entry name" value="SSB_OBF"/>
    <property type="match status" value="1"/>
</dbReference>
<evidence type="ECO:0000313" key="4">
    <source>
        <dbReference type="Proteomes" id="UP000250140"/>
    </source>
</evidence>
<dbReference type="GO" id="GO:0003697">
    <property type="term" value="F:single-stranded DNA binding"/>
    <property type="evidence" value="ECO:0007669"/>
    <property type="project" value="InterPro"/>
</dbReference>
<dbReference type="InterPro" id="IPR012340">
    <property type="entry name" value="NA-bd_OB-fold"/>
</dbReference>
<dbReference type="SUPFAM" id="SSF50249">
    <property type="entry name" value="Nucleic acid-binding proteins"/>
    <property type="match status" value="1"/>
</dbReference>
<name>A0A8E2F6D0_9PEZI</name>
<keyword evidence="1 2" id="KW-0238">DNA-binding</keyword>
<evidence type="ECO:0000313" key="3">
    <source>
        <dbReference type="EMBL" id="OCL10946.1"/>
    </source>
</evidence>
<organism evidence="3 4">
    <name type="scientific">Glonium stellatum</name>
    <dbReference type="NCBI Taxonomy" id="574774"/>
    <lineage>
        <taxon>Eukaryota</taxon>
        <taxon>Fungi</taxon>
        <taxon>Dikarya</taxon>
        <taxon>Ascomycota</taxon>
        <taxon>Pezizomycotina</taxon>
        <taxon>Dothideomycetes</taxon>
        <taxon>Pleosporomycetidae</taxon>
        <taxon>Gloniales</taxon>
        <taxon>Gloniaceae</taxon>
        <taxon>Glonium</taxon>
    </lineage>
</organism>
<dbReference type="InterPro" id="IPR000424">
    <property type="entry name" value="Primosome_PriB/ssb"/>
</dbReference>
<gene>
    <name evidence="3" type="ORF">AOQ84DRAFT_430626</name>
</gene>
<keyword evidence="4" id="KW-1185">Reference proteome</keyword>
<reference evidence="3 4" key="1">
    <citation type="journal article" date="2016" name="Nat. Commun.">
        <title>Ectomycorrhizal ecology is imprinted in the genome of the dominant symbiotic fungus Cenococcum geophilum.</title>
        <authorList>
            <consortium name="DOE Joint Genome Institute"/>
            <person name="Peter M."/>
            <person name="Kohler A."/>
            <person name="Ohm R.A."/>
            <person name="Kuo A."/>
            <person name="Krutzmann J."/>
            <person name="Morin E."/>
            <person name="Arend M."/>
            <person name="Barry K.W."/>
            <person name="Binder M."/>
            <person name="Choi C."/>
            <person name="Clum A."/>
            <person name="Copeland A."/>
            <person name="Grisel N."/>
            <person name="Haridas S."/>
            <person name="Kipfer T."/>
            <person name="LaButti K."/>
            <person name="Lindquist E."/>
            <person name="Lipzen A."/>
            <person name="Maire R."/>
            <person name="Meier B."/>
            <person name="Mihaltcheva S."/>
            <person name="Molinier V."/>
            <person name="Murat C."/>
            <person name="Poggeler S."/>
            <person name="Quandt C.A."/>
            <person name="Sperisen C."/>
            <person name="Tritt A."/>
            <person name="Tisserant E."/>
            <person name="Crous P.W."/>
            <person name="Henrissat B."/>
            <person name="Nehls U."/>
            <person name="Egli S."/>
            <person name="Spatafora J.W."/>
            <person name="Grigoriev I.V."/>
            <person name="Martin F.M."/>
        </authorList>
    </citation>
    <scope>NUCLEOTIDE SEQUENCE [LARGE SCALE GENOMIC DNA]</scope>
    <source>
        <strain evidence="3 4">CBS 207.34</strain>
    </source>
</reference>
<dbReference type="Proteomes" id="UP000250140">
    <property type="component" value="Unassembled WGS sequence"/>
</dbReference>
<dbReference type="OrthoDB" id="1078367at2759"/>
<evidence type="ECO:0000256" key="2">
    <source>
        <dbReference type="PROSITE-ProRule" id="PRU00252"/>
    </source>
</evidence>
<dbReference type="EMBL" id="KV749135">
    <property type="protein sequence ID" value="OCL10946.1"/>
    <property type="molecule type" value="Genomic_DNA"/>
</dbReference>
<evidence type="ECO:0000256" key="1">
    <source>
        <dbReference type="ARBA" id="ARBA00023125"/>
    </source>
</evidence>